<sequence length="93" mass="11014">MGNMFRNDIAHVEVNLDGMQTTTYTYSPKYQNIETFSYVGGYVGMWLGISLLVAVFDFLETLVIMMRYPFKKMLQRKVKQQQLQKIQAFRRDM</sequence>
<feature type="transmembrane region" description="Helical" evidence="13">
    <location>
        <begin position="45"/>
        <end position="70"/>
    </location>
</feature>
<dbReference type="GO" id="GO:0005272">
    <property type="term" value="F:sodium channel activity"/>
    <property type="evidence" value="ECO:0007669"/>
    <property type="project" value="UniProtKB-KW"/>
</dbReference>
<proteinExistence type="inferred from homology"/>
<evidence type="ECO:0000256" key="5">
    <source>
        <dbReference type="ARBA" id="ARBA00022692"/>
    </source>
</evidence>
<comment type="caution">
    <text evidence="14">The sequence shown here is derived from an EMBL/GenBank/DDBJ whole genome shotgun (WGS) entry which is preliminary data.</text>
</comment>
<keyword evidence="9 13" id="KW-0472">Membrane</keyword>
<keyword evidence="3 12" id="KW-0813">Transport</keyword>
<evidence type="ECO:0000256" key="4">
    <source>
        <dbReference type="ARBA" id="ARBA00022461"/>
    </source>
</evidence>
<evidence type="ECO:0000256" key="12">
    <source>
        <dbReference type="RuleBase" id="RU000679"/>
    </source>
</evidence>
<keyword evidence="6 13" id="KW-1133">Transmembrane helix</keyword>
<accession>A0AAV4SEL9</accession>
<evidence type="ECO:0000256" key="9">
    <source>
        <dbReference type="ARBA" id="ARBA00023136"/>
    </source>
</evidence>
<evidence type="ECO:0000256" key="6">
    <source>
        <dbReference type="ARBA" id="ARBA00022989"/>
    </source>
</evidence>
<protein>
    <submittedName>
        <fullName evidence="14">Uncharacterized protein</fullName>
    </submittedName>
</protein>
<evidence type="ECO:0000256" key="2">
    <source>
        <dbReference type="ARBA" id="ARBA00007193"/>
    </source>
</evidence>
<keyword evidence="4 12" id="KW-0894">Sodium channel</keyword>
<dbReference type="AlphaFoldDB" id="A0AAV4SEL9"/>
<keyword evidence="8 12" id="KW-0406">Ion transport</keyword>
<dbReference type="Pfam" id="PF00858">
    <property type="entry name" value="ASC"/>
    <property type="match status" value="1"/>
</dbReference>
<evidence type="ECO:0000256" key="8">
    <source>
        <dbReference type="ARBA" id="ARBA00023065"/>
    </source>
</evidence>
<evidence type="ECO:0000256" key="1">
    <source>
        <dbReference type="ARBA" id="ARBA00004141"/>
    </source>
</evidence>
<organism evidence="14 15">
    <name type="scientific">Caerostris extrusa</name>
    <name type="common">Bark spider</name>
    <name type="synonym">Caerostris bankana</name>
    <dbReference type="NCBI Taxonomy" id="172846"/>
    <lineage>
        <taxon>Eukaryota</taxon>
        <taxon>Metazoa</taxon>
        <taxon>Ecdysozoa</taxon>
        <taxon>Arthropoda</taxon>
        <taxon>Chelicerata</taxon>
        <taxon>Arachnida</taxon>
        <taxon>Araneae</taxon>
        <taxon>Araneomorphae</taxon>
        <taxon>Entelegynae</taxon>
        <taxon>Araneoidea</taxon>
        <taxon>Araneidae</taxon>
        <taxon>Caerostris</taxon>
    </lineage>
</organism>
<comment type="similarity">
    <text evidence="2 12">Belongs to the amiloride-sensitive sodium channel (TC 1.A.6) family.</text>
</comment>
<keyword evidence="5 12" id="KW-0812">Transmembrane</keyword>
<keyword evidence="7" id="KW-0915">Sodium</keyword>
<keyword evidence="11 12" id="KW-0407">Ion channel</keyword>
<name>A0AAV4SEL9_CAEEX</name>
<evidence type="ECO:0000256" key="7">
    <source>
        <dbReference type="ARBA" id="ARBA00023053"/>
    </source>
</evidence>
<dbReference type="EMBL" id="BPLR01009205">
    <property type="protein sequence ID" value="GIY30303.1"/>
    <property type="molecule type" value="Genomic_DNA"/>
</dbReference>
<evidence type="ECO:0000256" key="11">
    <source>
        <dbReference type="ARBA" id="ARBA00023303"/>
    </source>
</evidence>
<evidence type="ECO:0000256" key="13">
    <source>
        <dbReference type="SAM" id="Phobius"/>
    </source>
</evidence>
<evidence type="ECO:0000256" key="10">
    <source>
        <dbReference type="ARBA" id="ARBA00023201"/>
    </source>
</evidence>
<dbReference type="Proteomes" id="UP001054945">
    <property type="component" value="Unassembled WGS sequence"/>
</dbReference>
<evidence type="ECO:0000313" key="14">
    <source>
        <dbReference type="EMBL" id="GIY30303.1"/>
    </source>
</evidence>
<comment type="subcellular location">
    <subcellularLocation>
        <location evidence="1">Membrane</location>
        <topology evidence="1">Multi-pass membrane protein</topology>
    </subcellularLocation>
</comment>
<evidence type="ECO:0000256" key="3">
    <source>
        <dbReference type="ARBA" id="ARBA00022448"/>
    </source>
</evidence>
<keyword evidence="15" id="KW-1185">Reference proteome</keyword>
<reference evidence="14 15" key="1">
    <citation type="submission" date="2021-06" db="EMBL/GenBank/DDBJ databases">
        <title>Caerostris extrusa draft genome.</title>
        <authorList>
            <person name="Kono N."/>
            <person name="Arakawa K."/>
        </authorList>
    </citation>
    <scope>NUCLEOTIDE SEQUENCE [LARGE SCALE GENOMIC DNA]</scope>
</reference>
<evidence type="ECO:0000313" key="15">
    <source>
        <dbReference type="Proteomes" id="UP001054945"/>
    </source>
</evidence>
<keyword evidence="10 12" id="KW-0739">Sodium transport</keyword>
<dbReference type="InterPro" id="IPR001873">
    <property type="entry name" value="ENaC"/>
</dbReference>
<dbReference type="GO" id="GO:0016020">
    <property type="term" value="C:membrane"/>
    <property type="evidence" value="ECO:0007669"/>
    <property type="project" value="UniProtKB-SubCell"/>
</dbReference>
<dbReference type="Gene3D" id="1.10.287.770">
    <property type="entry name" value="YojJ-like"/>
    <property type="match status" value="1"/>
</dbReference>
<gene>
    <name evidence="14" type="ORF">CEXT_496571</name>
</gene>